<dbReference type="GO" id="GO:0007043">
    <property type="term" value="P:cell-cell junction assembly"/>
    <property type="evidence" value="ECO:0007669"/>
    <property type="project" value="TreeGrafter"/>
</dbReference>
<keyword evidence="2" id="KW-0677">Repeat</keyword>
<dbReference type="GO" id="GO:0044331">
    <property type="term" value="P:cell-cell adhesion mediated by cadherin"/>
    <property type="evidence" value="ECO:0007669"/>
    <property type="project" value="TreeGrafter"/>
</dbReference>
<dbReference type="GO" id="GO:0005912">
    <property type="term" value="C:adherens junction"/>
    <property type="evidence" value="ECO:0007669"/>
    <property type="project" value="TreeGrafter"/>
</dbReference>
<dbReference type="OMA" id="IYIKITP"/>
<dbReference type="PROSITE" id="PS50268">
    <property type="entry name" value="CADHERIN_2"/>
    <property type="match status" value="4"/>
</dbReference>
<dbReference type="PANTHER" id="PTHR24027">
    <property type="entry name" value="CADHERIN-23"/>
    <property type="match status" value="1"/>
</dbReference>
<evidence type="ECO:0000259" key="8">
    <source>
        <dbReference type="PROSITE" id="PS50268"/>
    </source>
</evidence>
<dbReference type="GO" id="GO:0045296">
    <property type="term" value="F:cadherin binding"/>
    <property type="evidence" value="ECO:0007669"/>
    <property type="project" value="TreeGrafter"/>
</dbReference>
<evidence type="ECO:0000313" key="9">
    <source>
        <dbReference type="EMBL" id="GCB67961.1"/>
    </source>
</evidence>
<dbReference type="STRING" id="75743.A0A401P4A8"/>
<evidence type="ECO:0000256" key="7">
    <source>
        <dbReference type="SAM" id="Phobius"/>
    </source>
</evidence>
<dbReference type="InterPro" id="IPR020894">
    <property type="entry name" value="Cadherin_CS"/>
</dbReference>
<dbReference type="InterPro" id="IPR002126">
    <property type="entry name" value="Cadherin-like_dom"/>
</dbReference>
<dbReference type="GO" id="GO:0016339">
    <property type="term" value="P:calcium-dependent cell-cell adhesion via plasma membrane cell adhesion molecules"/>
    <property type="evidence" value="ECO:0007669"/>
    <property type="project" value="TreeGrafter"/>
</dbReference>
<dbReference type="InterPro" id="IPR015919">
    <property type="entry name" value="Cadherin-like_sf"/>
</dbReference>
<dbReference type="GO" id="GO:0016477">
    <property type="term" value="P:cell migration"/>
    <property type="evidence" value="ECO:0007669"/>
    <property type="project" value="TreeGrafter"/>
</dbReference>
<feature type="domain" description="Cadherin" evidence="8">
    <location>
        <begin position="2"/>
        <end position="84"/>
    </location>
</feature>
<comment type="subcellular location">
    <subcellularLocation>
        <location evidence="1">Membrane</location>
    </subcellularLocation>
</comment>
<accession>A0A401P4A8</accession>
<dbReference type="Proteomes" id="UP000288216">
    <property type="component" value="Unassembled WGS sequence"/>
</dbReference>
<dbReference type="SMART" id="SM00112">
    <property type="entry name" value="CA"/>
    <property type="match status" value="4"/>
</dbReference>
<keyword evidence="10" id="KW-1185">Reference proteome</keyword>
<dbReference type="PANTHER" id="PTHR24027:SF439">
    <property type="entry name" value="CADHERIN-RELATED FAMILY MEMBER 3"/>
    <property type="match status" value="1"/>
</dbReference>
<dbReference type="GO" id="GO:0008013">
    <property type="term" value="F:beta-catenin binding"/>
    <property type="evidence" value="ECO:0007669"/>
    <property type="project" value="TreeGrafter"/>
</dbReference>
<keyword evidence="7" id="KW-1133">Transmembrane helix</keyword>
<dbReference type="Pfam" id="PF00028">
    <property type="entry name" value="Cadherin"/>
    <property type="match status" value="3"/>
</dbReference>
<evidence type="ECO:0000256" key="5">
    <source>
        <dbReference type="PROSITE-ProRule" id="PRU00043"/>
    </source>
</evidence>
<organism evidence="9 10">
    <name type="scientific">Scyliorhinus torazame</name>
    <name type="common">Cloudy catshark</name>
    <name type="synonym">Catulus torazame</name>
    <dbReference type="NCBI Taxonomy" id="75743"/>
    <lineage>
        <taxon>Eukaryota</taxon>
        <taxon>Metazoa</taxon>
        <taxon>Chordata</taxon>
        <taxon>Craniata</taxon>
        <taxon>Vertebrata</taxon>
        <taxon>Chondrichthyes</taxon>
        <taxon>Elasmobranchii</taxon>
        <taxon>Galeomorphii</taxon>
        <taxon>Galeoidea</taxon>
        <taxon>Carcharhiniformes</taxon>
        <taxon>Scyliorhinidae</taxon>
        <taxon>Scyliorhinus</taxon>
    </lineage>
</organism>
<protein>
    <recommendedName>
        <fullName evidence="8">Cadherin domain-containing protein</fullName>
    </recommendedName>
</protein>
<dbReference type="EMBL" id="BFAA01008475">
    <property type="protein sequence ID" value="GCB67961.1"/>
    <property type="molecule type" value="Genomic_DNA"/>
</dbReference>
<gene>
    <name evidence="9" type="ORF">scyTo_0015178</name>
</gene>
<feature type="domain" description="Cadherin" evidence="8">
    <location>
        <begin position="85"/>
        <end position="191"/>
    </location>
</feature>
<evidence type="ECO:0000256" key="3">
    <source>
        <dbReference type="ARBA" id="ARBA00022837"/>
    </source>
</evidence>
<keyword evidence="4 7" id="KW-0472">Membrane</keyword>
<keyword evidence="7" id="KW-0812">Transmembrane</keyword>
<sequence>MIYEVQATDPDRDDSILSFSVNSSMVTMNSNGKTGAILAAKTFDYEKDFHSFNVLVTVKDAKGNSVSGIVVVNLINANDNRPVFKQNKTTFEIAEEKPPSSVIGKVTAYDSDDDGASSSLIYAMSSVNRYITINSGELIVSAIIDRDNGPFRNVPTQELEVVAKDSLSGGHTASLTVIVIIKDINDNQPFCFPHTHSIQVPEKTETGTTIVTISCRDNDVDLANSQFTTSLQPGLRTNGRFALNGENNSTIVVIGNLNFEAATNLEDSNVYVLTVVVTDIAPPYYQDTVNVYVTVTPVNEFRPSFTQMSYTFNISEFSKKVRVGTKVGRVIAEVKDFPDLELIYSLVGGGSTLGYSQLFWINPTSGEIHLVAQPDYEATVQYSLTVQAVGKDSSDAKPATTTVTVHVLPTNDEPPDCQPRFYSLIILDDTAVGNINNHFRFSPSAGSNITKLILALPFDYTHGVDKVTNYNLLVQITDDNLLAGSNQMKVVQTGTVKINIRIITPTSSTQETTTTPNITYIRLSQNTYQTDAWYIPFIITLGCLLLLGMLGYLSSLLAEYIRSIPKSKVETKPMMNEQESKPKERHNVILEMVTRNTIFNGEAVDPVTGNVYQYNTNSGARRWKDIKLPLKDYRDSPATVPNFASDINKTNKTNLTQNSSTQDVHPDQNAMQKASNDQPSSKLPPKLAKQNKIAPQLPEAPQTLNTFTNA</sequence>
<dbReference type="SUPFAM" id="SSF49313">
    <property type="entry name" value="Cadherin-like"/>
    <property type="match status" value="4"/>
</dbReference>
<dbReference type="GO" id="GO:0016342">
    <property type="term" value="C:catenin complex"/>
    <property type="evidence" value="ECO:0007669"/>
    <property type="project" value="TreeGrafter"/>
</dbReference>
<dbReference type="GO" id="GO:0007156">
    <property type="term" value="P:homophilic cell adhesion via plasma membrane adhesion molecules"/>
    <property type="evidence" value="ECO:0007669"/>
    <property type="project" value="InterPro"/>
</dbReference>
<dbReference type="AlphaFoldDB" id="A0A401P4A8"/>
<dbReference type="GO" id="GO:0005509">
    <property type="term" value="F:calcium ion binding"/>
    <property type="evidence" value="ECO:0007669"/>
    <property type="project" value="UniProtKB-UniRule"/>
</dbReference>
<dbReference type="GO" id="GO:0000902">
    <property type="term" value="P:cell morphogenesis"/>
    <property type="evidence" value="ECO:0007669"/>
    <property type="project" value="TreeGrafter"/>
</dbReference>
<feature type="region of interest" description="Disordered" evidence="6">
    <location>
        <begin position="637"/>
        <end position="710"/>
    </location>
</feature>
<feature type="domain" description="Cadherin" evidence="8">
    <location>
        <begin position="306"/>
        <end position="421"/>
    </location>
</feature>
<feature type="compositionally biased region" description="Polar residues" evidence="6">
    <location>
        <begin position="645"/>
        <end position="681"/>
    </location>
</feature>
<evidence type="ECO:0000313" key="10">
    <source>
        <dbReference type="Proteomes" id="UP000288216"/>
    </source>
</evidence>
<name>A0A401P4A8_SCYTO</name>
<dbReference type="GO" id="GO:0034332">
    <property type="term" value="P:adherens junction organization"/>
    <property type="evidence" value="ECO:0007669"/>
    <property type="project" value="TreeGrafter"/>
</dbReference>
<keyword evidence="3 5" id="KW-0106">Calcium</keyword>
<feature type="domain" description="Cadherin" evidence="8">
    <location>
        <begin position="192"/>
        <end position="305"/>
    </location>
</feature>
<dbReference type="FunFam" id="2.60.40.60:FF:000231">
    <property type="entry name" value="Cadherin related family member 3"/>
    <property type="match status" value="1"/>
</dbReference>
<evidence type="ECO:0000256" key="2">
    <source>
        <dbReference type="ARBA" id="ARBA00022737"/>
    </source>
</evidence>
<dbReference type="PRINTS" id="PR00205">
    <property type="entry name" value="CADHERIN"/>
</dbReference>
<evidence type="ECO:0000256" key="4">
    <source>
        <dbReference type="ARBA" id="ARBA00023136"/>
    </source>
</evidence>
<dbReference type="CDD" id="cd11304">
    <property type="entry name" value="Cadherin_repeat"/>
    <property type="match status" value="4"/>
</dbReference>
<evidence type="ECO:0000256" key="6">
    <source>
        <dbReference type="SAM" id="MobiDB-lite"/>
    </source>
</evidence>
<dbReference type="OrthoDB" id="9047765at2759"/>
<reference evidence="9 10" key="1">
    <citation type="journal article" date="2018" name="Nat. Ecol. Evol.">
        <title>Shark genomes provide insights into elasmobranch evolution and the origin of vertebrates.</title>
        <authorList>
            <person name="Hara Y"/>
            <person name="Yamaguchi K"/>
            <person name="Onimaru K"/>
            <person name="Kadota M"/>
            <person name="Koyanagi M"/>
            <person name="Keeley SD"/>
            <person name="Tatsumi K"/>
            <person name="Tanaka K"/>
            <person name="Motone F"/>
            <person name="Kageyama Y"/>
            <person name="Nozu R"/>
            <person name="Adachi N"/>
            <person name="Nishimura O"/>
            <person name="Nakagawa R"/>
            <person name="Tanegashima C"/>
            <person name="Kiyatake I"/>
            <person name="Matsumoto R"/>
            <person name="Murakumo K"/>
            <person name="Nishida K"/>
            <person name="Terakita A"/>
            <person name="Kuratani S"/>
            <person name="Sato K"/>
            <person name="Hyodo S Kuraku.S."/>
        </authorList>
    </citation>
    <scope>NUCLEOTIDE SEQUENCE [LARGE SCALE GENOMIC DNA]</scope>
</reference>
<evidence type="ECO:0000256" key="1">
    <source>
        <dbReference type="ARBA" id="ARBA00004370"/>
    </source>
</evidence>
<comment type="caution">
    <text evidence="9">The sequence shown here is derived from an EMBL/GenBank/DDBJ whole genome shotgun (WGS) entry which is preliminary data.</text>
</comment>
<proteinExistence type="predicted"/>
<dbReference type="Gene3D" id="2.60.40.60">
    <property type="entry name" value="Cadherins"/>
    <property type="match status" value="4"/>
</dbReference>
<feature type="transmembrane region" description="Helical" evidence="7">
    <location>
        <begin position="533"/>
        <end position="558"/>
    </location>
</feature>
<dbReference type="PROSITE" id="PS00232">
    <property type="entry name" value="CADHERIN_1"/>
    <property type="match status" value="1"/>
</dbReference>
<dbReference type="InterPro" id="IPR039808">
    <property type="entry name" value="Cadherin"/>
</dbReference>